<sequence length="426" mass="48034">MSQRSVCILGAVFLLVAALVGWKVRHEKSELRPKLALRDAPDLRSLSRSNRAEDRHRAKKLKADYDAIFAAVLERNPGLVPKWKSVPDEENGFLHWLLFLEKSRGTDGMASFDFPEDVSEILSDPEKWNAEIIKAYVEKHADLLEELTRIGLLTGQSTYGISPDRWSFMEANIAKQSAEILCADARLAAESGDGDRALLRIKAVIGLSNHQGLVETPTLIAATVAILVKLTALEESMNHVLPALDLKQEDYAQWRQVLSPDPMMKFTDFLRGEGYGGMRGLVIPVVSNNTDFSEKDHIPDPDALYDAITQGYLHAMKRAESTSYLDHWQHHVGERWFTETPENLSDQSVEIYHTLNMGWDVYSKGWARAVALFRRYDAAFAILEGREPPMEVLTGKPFVYDSQTRVLDFPDEEILEGIKADELKLP</sequence>
<dbReference type="KEGG" id="osu:NT6N_29540"/>
<evidence type="ECO:0000313" key="1">
    <source>
        <dbReference type="EMBL" id="BDS07914.1"/>
    </source>
</evidence>
<protein>
    <recommendedName>
        <fullName evidence="2">DUF885 domain-containing protein</fullName>
    </recommendedName>
</protein>
<dbReference type="EMBL" id="AP026866">
    <property type="protein sequence ID" value="BDS07914.1"/>
    <property type="molecule type" value="Genomic_DNA"/>
</dbReference>
<reference evidence="1" key="1">
    <citation type="submission" date="2024-07" db="EMBL/GenBank/DDBJ databases">
        <title>Complete genome sequence of Verrucomicrobiaceae bacterium NT6N.</title>
        <authorList>
            <person name="Huang C."/>
            <person name="Takami H."/>
            <person name="Hamasaki K."/>
        </authorList>
    </citation>
    <scope>NUCLEOTIDE SEQUENCE</scope>
    <source>
        <strain evidence="1">NT6N</strain>
    </source>
</reference>
<name>A0AAT9FPJ7_9BACT</name>
<gene>
    <name evidence="1" type="ORF">NT6N_29540</name>
</gene>
<evidence type="ECO:0008006" key="2">
    <source>
        <dbReference type="Google" id="ProtNLM"/>
    </source>
</evidence>
<dbReference type="AlphaFoldDB" id="A0AAT9FPJ7"/>
<accession>A0AAT9FPJ7</accession>
<proteinExistence type="predicted"/>
<organism evidence="1">
    <name type="scientific">Oceaniferula spumae</name>
    <dbReference type="NCBI Taxonomy" id="2979115"/>
    <lineage>
        <taxon>Bacteria</taxon>
        <taxon>Pseudomonadati</taxon>
        <taxon>Verrucomicrobiota</taxon>
        <taxon>Verrucomicrobiia</taxon>
        <taxon>Verrucomicrobiales</taxon>
        <taxon>Verrucomicrobiaceae</taxon>
        <taxon>Oceaniferula</taxon>
    </lineage>
</organism>